<protein>
    <submittedName>
        <fullName evidence="2">Uncharacterized protein</fullName>
    </submittedName>
</protein>
<evidence type="ECO:0000256" key="1">
    <source>
        <dbReference type="SAM" id="MobiDB-lite"/>
    </source>
</evidence>
<dbReference type="Proteomes" id="UP001469553">
    <property type="component" value="Unassembled WGS sequence"/>
</dbReference>
<accession>A0ABV0Z1K0</accession>
<feature type="region of interest" description="Disordered" evidence="1">
    <location>
        <begin position="134"/>
        <end position="171"/>
    </location>
</feature>
<evidence type="ECO:0000313" key="3">
    <source>
        <dbReference type="Proteomes" id="UP001469553"/>
    </source>
</evidence>
<sequence length="348" mass="38334">MSRDRSPSSPFFSSPSYSSEAFTLLPPQETSSCGSAAEEVVSLSADVRAAASKPASSSATALSARLAAAPPMPSSLAPAHGTECSPDELEERLRFYARQIKSFRRTSFMYSSPELMERIRQMERDYETAVRQFYCRPPPSTPGLQGAAAEQPTPGPQPDSRPETRRRGRRKRDAQAQLLFLVCRGSVRNWSSFWLLNPATRGLRRKRCRTLFMRGSRNSLSSFWPLNPETRVRQALLLPLRVRQAPCFWSSTEFLGGPLLCSIGLLTYLQFPVAGRHGLYASVGLHVFVGGLHGFAADRPELCGAGLVARRNSVPAGDDLLVACRNFIFVSAPLSTPVPQPQVIYDKP</sequence>
<dbReference type="EMBL" id="JAHRIP010048872">
    <property type="protein sequence ID" value="MEQ2300057.1"/>
    <property type="molecule type" value="Genomic_DNA"/>
</dbReference>
<organism evidence="2 3">
    <name type="scientific">Ameca splendens</name>
    <dbReference type="NCBI Taxonomy" id="208324"/>
    <lineage>
        <taxon>Eukaryota</taxon>
        <taxon>Metazoa</taxon>
        <taxon>Chordata</taxon>
        <taxon>Craniata</taxon>
        <taxon>Vertebrata</taxon>
        <taxon>Euteleostomi</taxon>
        <taxon>Actinopterygii</taxon>
        <taxon>Neopterygii</taxon>
        <taxon>Teleostei</taxon>
        <taxon>Neoteleostei</taxon>
        <taxon>Acanthomorphata</taxon>
        <taxon>Ovalentaria</taxon>
        <taxon>Atherinomorphae</taxon>
        <taxon>Cyprinodontiformes</taxon>
        <taxon>Goodeidae</taxon>
        <taxon>Ameca</taxon>
    </lineage>
</organism>
<feature type="region of interest" description="Disordered" evidence="1">
    <location>
        <begin position="52"/>
        <end position="84"/>
    </location>
</feature>
<comment type="caution">
    <text evidence="2">The sequence shown here is derived from an EMBL/GenBank/DDBJ whole genome shotgun (WGS) entry which is preliminary data.</text>
</comment>
<proteinExistence type="predicted"/>
<feature type="compositionally biased region" description="Low complexity" evidence="1">
    <location>
        <begin position="52"/>
        <end position="79"/>
    </location>
</feature>
<keyword evidence="3" id="KW-1185">Reference proteome</keyword>
<name>A0ABV0Z1K0_9TELE</name>
<reference evidence="2 3" key="1">
    <citation type="submission" date="2021-06" db="EMBL/GenBank/DDBJ databases">
        <authorList>
            <person name="Palmer J.M."/>
        </authorList>
    </citation>
    <scope>NUCLEOTIDE SEQUENCE [LARGE SCALE GENOMIC DNA]</scope>
    <source>
        <strain evidence="2 3">AS_MEX2019</strain>
        <tissue evidence="2">Muscle</tissue>
    </source>
</reference>
<gene>
    <name evidence="2" type="ORF">AMECASPLE_021439</name>
</gene>
<evidence type="ECO:0000313" key="2">
    <source>
        <dbReference type="EMBL" id="MEQ2300057.1"/>
    </source>
</evidence>